<reference evidence="1" key="1">
    <citation type="submission" date="2019-08" db="EMBL/GenBank/DDBJ databases">
        <authorList>
            <person name="Kucharzyk K."/>
            <person name="Murdoch R.W."/>
            <person name="Higgins S."/>
            <person name="Loffler F."/>
        </authorList>
    </citation>
    <scope>NUCLEOTIDE SEQUENCE</scope>
</reference>
<gene>
    <name evidence="1" type="ORF">SDC9_127212</name>
</gene>
<organism evidence="1">
    <name type="scientific">bioreactor metagenome</name>
    <dbReference type="NCBI Taxonomy" id="1076179"/>
    <lineage>
        <taxon>unclassified sequences</taxon>
        <taxon>metagenomes</taxon>
        <taxon>ecological metagenomes</taxon>
    </lineage>
</organism>
<evidence type="ECO:0000313" key="1">
    <source>
        <dbReference type="EMBL" id="MPM80165.1"/>
    </source>
</evidence>
<dbReference type="AlphaFoldDB" id="A0A645CTD9"/>
<comment type="caution">
    <text evidence="1">The sequence shown here is derived from an EMBL/GenBank/DDBJ whole genome shotgun (WGS) entry which is preliminary data.</text>
</comment>
<accession>A0A645CTD9</accession>
<protein>
    <submittedName>
        <fullName evidence="1">Uncharacterized protein</fullName>
    </submittedName>
</protein>
<sequence>MDVPRAGDNLNGFIACVHLQNPHVVRVRVALYLCNFAHHHVFYFRAKVGRHLLLGAGEGHRLGEFPVGGVHLHKFIQPFSGQ</sequence>
<proteinExistence type="predicted"/>
<dbReference type="EMBL" id="VSSQ01029865">
    <property type="protein sequence ID" value="MPM80165.1"/>
    <property type="molecule type" value="Genomic_DNA"/>
</dbReference>
<name>A0A645CTD9_9ZZZZ</name>